<evidence type="ECO:0000313" key="2">
    <source>
        <dbReference type="EMBL" id="GAF85400.1"/>
    </source>
</evidence>
<gene>
    <name evidence="2" type="ORF">S01H1_04686</name>
</gene>
<sequence>MFFAKERRLCLLSHHDLMRAFHRALRRAGLPVTLTKGYNPRPRVVFPCALQLGIPSEDEVAEIELDEWVPPEEFARRLSRACPEGLTIGEVKLMPPKRKGSRAVEAVYAAELGEARIAAAREGVRRFLERDTWKIERTRPDGRALMPADIRPQVVDVWLEDVRLEDLQERGARLVMRLRLGQPGAARPREVLAAVLGRGGDPMFDVPLKKTRTVLTGPS</sequence>
<dbReference type="AlphaFoldDB" id="X0UA85"/>
<protein>
    <recommendedName>
        <fullName evidence="1">DUF2344 domain-containing protein</fullName>
    </recommendedName>
</protein>
<organism evidence="2">
    <name type="scientific">marine sediment metagenome</name>
    <dbReference type="NCBI Taxonomy" id="412755"/>
    <lineage>
        <taxon>unclassified sequences</taxon>
        <taxon>metagenomes</taxon>
        <taxon>ecological metagenomes</taxon>
    </lineage>
</organism>
<accession>X0UA85</accession>
<reference evidence="2" key="1">
    <citation type="journal article" date="2014" name="Front. Microbiol.">
        <title>High frequency of phylogenetically diverse reductive dehalogenase-homologous genes in deep subseafloor sedimentary metagenomes.</title>
        <authorList>
            <person name="Kawai M."/>
            <person name="Futagami T."/>
            <person name="Toyoda A."/>
            <person name="Takaki Y."/>
            <person name="Nishi S."/>
            <person name="Hori S."/>
            <person name="Arai W."/>
            <person name="Tsubouchi T."/>
            <person name="Morono Y."/>
            <person name="Uchiyama I."/>
            <person name="Ito T."/>
            <person name="Fujiyama A."/>
            <person name="Inagaki F."/>
            <person name="Takami H."/>
        </authorList>
    </citation>
    <scope>NUCLEOTIDE SEQUENCE</scope>
    <source>
        <strain evidence="2">Expedition CK06-06</strain>
    </source>
</reference>
<dbReference type="NCBIfam" id="TIGR03936">
    <property type="entry name" value="sam_1_link_chp"/>
    <property type="match status" value="1"/>
</dbReference>
<dbReference type="InterPro" id="IPR018768">
    <property type="entry name" value="DUF2344"/>
</dbReference>
<dbReference type="EMBL" id="BARS01002462">
    <property type="protein sequence ID" value="GAF85400.1"/>
    <property type="molecule type" value="Genomic_DNA"/>
</dbReference>
<dbReference type="Pfam" id="PF10105">
    <property type="entry name" value="DUF2344"/>
    <property type="match status" value="1"/>
</dbReference>
<feature type="domain" description="DUF2344" evidence="1">
    <location>
        <begin position="3"/>
        <end position="161"/>
    </location>
</feature>
<evidence type="ECO:0000259" key="1">
    <source>
        <dbReference type="Pfam" id="PF10105"/>
    </source>
</evidence>
<name>X0UA85_9ZZZZ</name>
<comment type="caution">
    <text evidence="2">The sequence shown here is derived from an EMBL/GenBank/DDBJ whole genome shotgun (WGS) entry which is preliminary data.</text>
</comment>
<proteinExistence type="predicted"/>